<evidence type="ECO:0000313" key="4">
    <source>
        <dbReference type="EMBL" id="TSJ39144.1"/>
    </source>
</evidence>
<dbReference type="Gene3D" id="1.10.10.60">
    <property type="entry name" value="Homeodomain-like"/>
    <property type="match status" value="1"/>
</dbReference>
<dbReference type="AlphaFoldDB" id="A0A556MGV5"/>
<evidence type="ECO:0000256" key="1">
    <source>
        <dbReference type="ARBA" id="ARBA00023015"/>
    </source>
</evidence>
<sequence length="294" mass="33057">MLKKKVAIVVMSGNILMDFAGPADVFHHANRLRNLYDILLVSPVAGAVISTGGIRIDFADLKDLDESIDTLLITGNDTQANFEEFYTWLTSAHSHIRRIGVIGVGMTILERSGLKPDRNFFHTRDGQLYTSGGVSSGIDLALAMVEEDCGRGVAADIARKLIFFYLNRPPYQVQFGNLVDTSALAISLKEKLAGRLHEQLDVGRLAEKMNMSSRNFTRVFTRQTDISPAKFIEKLRVEQARLYVEQSDEPLEEIALRCGLGGLVSMRRLFLRHLMVSPSDYRRFLKLQKYENCN</sequence>
<comment type="caution">
    <text evidence="4">The sequence shown here is derived from an EMBL/GenBank/DDBJ whole genome shotgun (WGS) entry which is preliminary data.</text>
</comment>
<evidence type="ECO:0000313" key="5">
    <source>
        <dbReference type="Proteomes" id="UP000318733"/>
    </source>
</evidence>
<dbReference type="SUPFAM" id="SSF46689">
    <property type="entry name" value="Homeodomain-like"/>
    <property type="match status" value="2"/>
</dbReference>
<dbReference type="SMART" id="SM00342">
    <property type="entry name" value="HTH_ARAC"/>
    <property type="match status" value="1"/>
</dbReference>
<protein>
    <submittedName>
        <fullName evidence="4">Helix-turn-helix domain-containing protein</fullName>
    </submittedName>
</protein>
<dbReference type="RefSeq" id="WP_144249182.1">
    <property type="nucleotide sequence ID" value="NZ_VLPK01000003.1"/>
</dbReference>
<dbReference type="InterPro" id="IPR029062">
    <property type="entry name" value="Class_I_gatase-like"/>
</dbReference>
<gene>
    <name evidence="4" type="ORF">FO440_15375</name>
</gene>
<dbReference type="Gene3D" id="3.40.50.880">
    <property type="match status" value="1"/>
</dbReference>
<proteinExistence type="predicted"/>
<dbReference type="SUPFAM" id="SSF52317">
    <property type="entry name" value="Class I glutamine amidotransferase-like"/>
    <property type="match status" value="1"/>
</dbReference>
<keyword evidence="1" id="KW-0805">Transcription regulation</keyword>
<dbReference type="PANTHER" id="PTHR43130">
    <property type="entry name" value="ARAC-FAMILY TRANSCRIPTIONAL REGULATOR"/>
    <property type="match status" value="1"/>
</dbReference>
<dbReference type="OrthoDB" id="9803764at2"/>
<feature type="domain" description="HTH araC/xylS-type" evidence="3">
    <location>
        <begin position="186"/>
        <end position="284"/>
    </location>
</feature>
<dbReference type="GO" id="GO:0043565">
    <property type="term" value="F:sequence-specific DNA binding"/>
    <property type="evidence" value="ECO:0007669"/>
    <property type="project" value="InterPro"/>
</dbReference>
<evidence type="ECO:0000259" key="3">
    <source>
        <dbReference type="PROSITE" id="PS01124"/>
    </source>
</evidence>
<dbReference type="PANTHER" id="PTHR43130:SF3">
    <property type="entry name" value="HTH-TYPE TRANSCRIPTIONAL REGULATOR RV1931C"/>
    <property type="match status" value="1"/>
</dbReference>
<accession>A0A556MGV5</accession>
<dbReference type="InterPro" id="IPR052158">
    <property type="entry name" value="INH-QAR"/>
</dbReference>
<reference evidence="4 5" key="1">
    <citation type="submission" date="2019-07" db="EMBL/GenBank/DDBJ databases">
        <authorList>
            <person name="Huq M.A."/>
        </authorList>
    </citation>
    <scope>NUCLEOTIDE SEQUENCE [LARGE SCALE GENOMIC DNA]</scope>
    <source>
        <strain evidence="4 5">MAH-19</strain>
    </source>
</reference>
<dbReference type="Proteomes" id="UP000318733">
    <property type="component" value="Unassembled WGS sequence"/>
</dbReference>
<dbReference type="PROSITE" id="PS01124">
    <property type="entry name" value="HTH_ARAC_FAMILY_2"/>
    <property type="match status" value="1"/>
</dbReference>
<keyword evidence="5" id="KW-1185">Reference proteome</keyword>
<keyword evidence="2" id="KW-0804">Transcription</keyword>
<dbReference type="EMBL" id="VLPK01000003">
    <property type="protein sequence ID" value="TSJ39144.1"/>
    <property type="molecule type" value="Genomic_DNA"/>
</dbReference>
<evidence type="ECO:0000256" key="2">
    <source>
        <dbReference type="ARBA" id="ARBA00023163"/>
    </source>
</evidence>
<dbReference type="InterPro" id="IPR018060">
    <property type="entry name" value="HTH_AraC"/>
</dbReference>
<dbReference type="GO" id="GO:0003700">
    <property type="term" value="F:DNA-binding transcription factor activity"/>
    <property type="evidence" value="ECO:0007669"/>
    <property type="project" value="InterPro"/>
</dbReference>
<organism evidence="4 5">
    <name type="scientific">Mucilaginibacter corticis</name>
    <dbReference type="NCBI Taxonomy" id="2597670"/>
    <lineage>
        <taxon>Bacteria</taxon>
        <taxon>Pseudomonadati</taxon>
        <taxon>Bacteroidota</taxon>
        <taxon>Sphingobacteriia</taxon>
        <taxon>Sphingobacteriales</taxon>
        <taxon>Sphingobacteriaceae</taxon>
        <taxon>Mucilaginibacter</taxon>
    </lineage>
</organism>
<name>A0A556MGV5_9SPHI</name>
<dbReference type="Pfam" id="PF12833">
    <property type="entry name" value="HTH_18"/>
    <property type="match status" value="1"/>
</dbReference>
<dbReference type="InterPro" id="IPR009057">
    <property type="entry name" value="Homeodomain-like_sf"/>
</dbReference>